<evidence type="ECO:0000313" key="3">
    <source>
        <dbReference type="Proteomes" id="UP000799539"/>
    </source>
</evidence>
<protein>
    <submittedName>
        <fullName evidence="2">Uncharacterized protein</fullName>
    </submittedName>
</protein>
<keyword evidence="3" id="KW-1185">Reference proteome</keyword>
<sequence length="157" mass="17374">MPMAAVRFDPLEDTAITFGPVKRAVNIHSGTKNRMAMQGYQGDDTPTFAWFRDWVQPPVCEDAGSVSASCVSFTRSSEAVSQNTTRMIFGWLPCDGHAAHEAGIWNHESIDMSDSDEDESHMSENAASRSHGSQVMSWPSHIRTKTGELHEDMQGRT</sequence>
<organism evidence="2 3">
    <name type="scientific">Cercospora zeae-maydis SCOH1-5</name>
    <dbReference type="NCBI Taxonomy" id="717836"/>
    <lineage>
        <taxon>Eukaryota</taxon>
        <taxon>Fungi</taxon>
        <taxon>Dikarya</taxon>
        <taxon>Ascomycota</taxon>
        <taxon>Pezizomycotina</taxon>
        <taxon>Dothideomycetes</taxon>
        <taxon>Dothideomycetidae</taxon>
        <taxon>Mycosphaerellales</taxon>
        <taxon>Mycosphaerellaceae</taxon>
        <taxon>Cercospora</taxon>
    </lineage>
</organism>
<dbReference type="Proteomes" id="UP000799539">
    <property type="component" value="Unassembled WGS sequence"/>
</dbReference>
<feature type="region of interest" description="Disordered" evidence="1">
    <location>
        <begin position="111"/>
        <end position="157"/>
    </location>
</feature>
<feature type="compositionally biased region" description="Basic and acidic residues" evidence="1">
    <location>
        <begin position="145"/>
        <end position="157"/>
    </location>
</feature>
<evidence type="ECO:0000313" key="2">
    <source>
        <dbReference type="EMBL" id="KAF2213721.1"/>
    </source>
</evidence>
<name>A0A6A6FK11_9PEZI</name>
<proteinExistence type="predicted"/>
<evidence type="ECO:0000256" key="1">
    <source>
        <dbReference type="SAM" id="MobiDB-lite"/>
    </source>
</evidence>
<gene>
    <name evidence="2" type="ORF">CERZMDRAFT_96546</name>
</gene>
<dbReference type="AlphaFoldDB" id="A0A6A6FK11"/>
<feature type="compositionally biased region" description="Polar residues" evidence="1">
    <location>
        <begin position="125"/>
        <end position="137"/>
    </location>
</feature>
<accession>A0A6A6FK11</accession>
<dbReference type="EMBL" id="ML992670">
    <property type="protein sequence ID" value="KAF2213721.1"/>
    <property type="molecule type" value="Genomic_DNA"/>
</dbReference>
<reference evidence="2" key="1">
    <citation type="journal article" date="2020" name="Stud. Mycol.">
        <title>101 Dothideomycetes genomes: a test case for predicting lifestyles and emergence of pathogens.</title>
        <authorList>
            <person name="Haridas S."/>
            <person name="Albert R."/>
            <person name="Binder M."/>
            <person name="Bloem J."/>
            <person name="Labutti K."/>
            <person name="Salamov A."/>
            <person name="Andreopoulos B."/>
            <person name="Baker S."/>
            <person name="Barry K."/>
            <person name="Bills G."/>
            <person name="Bluhm B."/>
            <person name="Cannon C."/>
            <person name="Castanera R."/>
            <person name="Culley D."/>
            <person name="Daum C."/>
            <person name="Ezra D."/>
            <person name="Gonzalez J."/>
            <person name="Henrissat B."/>
            <person name="Kuo A."/>
            <person name="Liang C."/>
            <person name="Lipzen A."/>
            <person name="Lutzoni F."/>
            <person name="Magnuson J."/>
            <person name="Mondo S."/>
            <person name="Nolan M."/>
            <person name="Ohm R."/>
            <person name="Pangilinan J."/>
            <person name="Park H.-J."/>
            <person name="Ramirez L."/>
            <person name="Alfaro M."/>
            <person name="Sun H."/>
            <person name="Tritt A."/>
            <person name="Yoshinaga Y."/>
            <person name="Zwiers L.-H."/>
            <person name="Turgeon B."/>
            <person name="Goodwin S."/>
            <person name="Spatafora J."/>
            <person name="Crous P."/>
            <person name="Grigoriev I."/>
        </authorList>
    </citation>
    <scope>NUCLEOTIDE SEQUENCE</scope>
    <source>
        <strain evidence="2">SCOH1-5</strain>
    </source>
</reference>